<evidence type="ECO:0000256" key="2">
    <source>
        <dbReference type="HAMAP-Rule" id="MF_00048"/>
    </source>
</evidence>
<evidence type="ECO:0000313" key="4">
    <source>
        <dbReference type="Proteomes" id="UP001354989"/>
    </source>
</evidence>
<accession>A0ABM7VGL1</accession>
<keyword evidence="4" id="KW-1185">Reference proteome</keyword>
<comment type="similarity">
    <text evidence="1 2">Belongs to the UPF0102 family.</text>
</comment>
<dbReference type="InterPro" id="IPR003509">
    <property type="entry name" value="UPF0102_YraN-like"/>
</dbReference>
<dbReference type="EMBL" id="AP025292">
    <property type="protein sequence ID" value="BDD00110.1"/>
    <property type="molecule type" value="Genomic_DNA"/>
</dbReference>
<dbReference type="Pfam" id="PF02021">
    <property type="entry name" value="UPF0102"/>
    <property type="match status" value="1"/>
</dbReference>
<dbReference type="HAMAP" id="MF_00048">
    <property type="entry name" value="UPF0102"/>
    <property type="match status" value="1"/>
</dbReference>
<reference evidence="3 4" key="1">
    <citation type="submission" date="2021-12" db="EMBL/GenBank/DDBJ databases">
        <title>Genome sequencing of bacteria with rrn-lacking chromosome and rrn-plasmid.</title>
        <authorList>
            <person name="Anda M."/>
            <person name="Iwasaki W."/>
        </authorList>
    </citation>
    <scope>NUCLEOTIDE SEQUENCE [LARGE SCALE GENOMIC DNA]</scope>
    <source>
        <strain evidence="3 4">NBRC 101262</strain>
    </source>
</reference>
<dbReference type="SUPFAM" id="SSF52980">
    <property type="entry name" value="Restriction endonuclease-like"/>
    <property type="match status" value="1"/>
</dbReference>
<sequence>MQDTTKNKNTHFGRIGEDIALSHLQNLGYRLIERNYRYGRNEVDLIMWDQRVLVFVEVKSRNSSKYGYPEQAVSVQKFRAIQYVAEAFLRKKAWKGQIRFDVVSVIFQPEQAVTVFKDFFI</sequence>
<dbReference type="Proteomes" id="UP001354989">
    <property type="component" value="Chromosome"/>
</dbReference>
<name>A0ABM7VGL1_9BACT</name>
<evidence type="ECO:0000313" key="3">
    <source>
        <dbReference type="EMBL" id="BDD00110.1"/>
    </source>
</evidence>
<dbReference type="Gene3D" id="3.40.1350.10">
    <property type="match status" value="1"/>
</dbReference>
<gene>
    <name evidence="3" type="ORF">PEPS_23900</name>
</gene>
<dbReference type="InterPro" id="IPR011856">
    <property type="entry name" value="tRNA_endonuc-like_dom_sf"/>
</dbReference>
<dbReference type="InterPro" id="IPR011335">
    <property type="entry name" value="Restrct_endonuc-II-like"/>
</dbReference>
<dbReference type="NCBIfam" id="NF009150">
    <property type="entry name" value="PRK12497.1-3"/>
    <property type="match status" value="1"/>
</dbReference>
<dbReference type="PANTHER" id="PTHR34039">
    <property type="entry name" value="UPF0102 PROTEIN YRAN"/>
    <property type="match status" value="1"/>
</dbReference>
<organism evidence="3 4">
    <name type="scientific">Persicobacter psychrovividus</name>
    <dbReference type="NCBI Taxonomy" id="387638"/>
    <lineage>
        <taxon>Bacteria</taxon>
        <taxon>Pseudomonadati</taxon>
        <taxon>Bacteroidota</taxon>
        <taxon>Cytophagia</taxon>
        <taxon>Cytophagales</taxon>
        <taxon>Persicobacteraceae</taxon>
        <taxon>Persicobacter</taxon>
    </lineage>
</organism>
<proteinExistence type="inferred from homology"/>
<evidence type="ECO:0000256" key="1">
    <source>
        <dbReference type="ARBA" id="ARBA00006738"/>
    </source>
</evidence>
<dbReference type="NCBIfam" id="NF009154">
    <property type="entry name" value="PRK12497.3-3"/>
    <property type="match status" value="1"/>
</dbReference>
<dbReference type="PANTHER" id="PTHR34039:SF1">
    <property type="entry name" value="UPF0102 PROTEIN YRAN"/>
    <property type="match status" value="1"/>
</dbReference>
<dbReference type="RefSeq" id="WP_338397165.1">
    <property type="nucleotide sequence ID" value="NZ_AP025292.1"/>
</dbReference>
<dbReference type="CDD" id="cd20736">
    <property type="entry name" value="PoNe_Nuclease"/>
    <property type="match status" value="1"/>
</dbReference>
<protein>
    <recommendedName>
        <fullName evidence="2">UPF0102 protein PEPS_23900</fullName>
    </recommendedName>
</protein>